<protein>
    <submittedName>
        <fullName evidence="2">Uncharacterized protein</fullName>
    </submittedName>
</protein>
<gene>
    <name evidence="2" type="ORF">HMPREF0724_10747</name>
</gene>
<name>E9SX96_RHOHA</name>
<proteinExistence type="predicted"/>
<dbReference type="EMBL" id="ADNW02000005">
    <property type="protein sequence ID" value="EGD25533.1"/>
    <property type="molecule type" value="Genomic_DNA"/>
</dbReference>
<comment type="caution">
    <text evidence="2">The sequence shown here is derived from an EMBL/GenBank/DDBJ whole genome shotgun (WGS) entry which is preliminary data.</text>
</comment>
<dbReference type="AlphaFoldDB" id="E9SX96"/>
<sequence length="73" mass="7980">MRRETRSLAKSDHPSSSYRYSIVTAATDRSVCPVRGAVRAPPTSGRPSPPRPIRPVRPTLLLQPRPTASMVEG</sequence>
<evidence type="ECO:0000313" key="3">
    <source>
        <dbReference type="Proteomes" id="UP000004245"/>
    </source>
</evidence>
<reference evidence="2" key="1">
    <citation type="submission" date="2011-01" db="EMBL/GenBank/DDBJ databases">
        <authorList>
            <person name="Muzny D."/>
            <person name="Qin X."/>
            <person name="Buhay C."/>
            <person name="Dugan-Rocha S."/>
            <person name="Ding Y."/>
            <person name="Chen G."/>
            <person name="Hawes A."/>
            <person name="Holder M."/>
            <person name="Jhangiani S."/>
            <person name="Johnson A."/>
            <person name="Khan Z."/>
            <person name="Li Z."/>
            <person name="Liu W."/>
            <person name="Liu X."/>
            <person name="Perez L."/>
            <person name="Shen H."/>
            <person name="Wang Q."/>
            <person name="Watt J."/>
            <person name="Xi L."/>
            <person name="Xin Y."/>
            <person name="Zhou J."/>
            <person name="Deng J."/>
            <person name="Jiang H."/>
            <person name="Liu Y."/>
            <person name="Qu J."/>
            <person name="Song X.-Z."/>
            <person name="Zhang L."/>
            <person name="Villasana D."/>
            <person name="Johnson A."/>
            <person name="Liu J."/>
            <person name="Liyanage D."/>
            <person name="Lorensuhewa L."/>
            <person name="Robinson T."/>
            <person name="Song A."/>
            <person name="Song B.-B."/>
            <person name="Dinh H."/>
            <person name="Thornton R."/>
            <person name="Coyle M."/>
            <person name="Francisco L."/>
            <person name="Jackson L."/>
            <person name="Javaid M."/>
            <person name="Korchina V."/>
            <person name="Kovar C."/>
            <person name="Mata R."/>
            <person name="Mathew T."/>
            <person name="Ngo R."/>
            <person name="Nguyen L."/>
            <person name="Nguyen N."/>
            <person name="Okwuonu G."/>
            <person name="Ongeri F."/>
            <person name="Pham C."/>
            <person name="Simmons D."/>
            <person name="Wilczek-Boney K."/>
            <person name="Hale W."/>
            <person name="Jakkamsetti A."/>
            <person name="Pham P."/>
            <person name="Ruth R."/>
            <person name="San Lucas F."/>
            <person name="Warren J."/>
            <person name="Zhang J."/>
            <person name="Zhao Z."/>
            <person name="Zhou C."/>
            <person name="Zhu D."/>
            <person name="Lee S."/>
            <person name="Bess C."/>
            <person name="Blankenburg K."/>
            <person name="Forbes L."/>
            <person name="Fu Q."/>
            <person name="Gubbala S."/>
            <person name="Hirani K."/>
            <person name="Jayaseelan J.C."/>
            <person name="Lara F."/>
            <person name="Munidasa M."/>
            <person name="Palculict T."/>
            <person name="Patil S."/>
            <person name="Pu L.-L."/>
            <person name="Saada N."/>
            <person name="Tang L."/>
            <person name="Weissenberger G."/>
            <person name="Zhu Y."/>
            <person name="Hemphill L."/>
            <person name="Shang Y."/>
            <person name="Youmans B."/>
            <person name="Ayvaz T."/>
            <person name="Ross M."/>
            <person name="Santibanez J."/>
            <person name="Aqrawi P."/>
            <person name="Gross S."/>
            <person name="Joshi V."/>
            <person name="Fowler G."/>
            <person name="Nazareth L."/>
            <person name="Reid J."/>
            <person name="Worley K."/>
            <person name="Petrosino J."/>
            <person name="Highlander S."/>
            <person name="Gibbs R."/>
        </authorList>
    </citation>
    <scope>NUCLEOTIDE SEQUENCE [LARGE SCALE GENOMIC DNA]</scope>
    <source>
        <strain evidence="2">ATCC 33707</strain>
    </source>
</reference>
<feature type="region of interest" description="Disordered" evidence="1">
    <location>
        <begin position="35"/>
        <end position="73"/>
    </location>
</feature>
<accession>E9SX96</accession>
<evidence type="ECO:0000256" key="1">
    <source>
        <dbReference type="SAM" id="MobiDB-lite"/>
    </source>
</evidence>
<organism evidence="2 3">
    <name type="scientific">Prescottella equi ATCC 33707</name>
    <dbReference type="NCBI Taxonomy" id="525370"/>
    <lineage>
        <taxon>Bacteria</taxon>
        <taxon>Bacillati</taxon>
        <taxon>Actinomycetota</taxon>
        <taxon>Actinomycetes</taxon>
        <taxon>Mycobacteriales</taxon>
        <taxon>Nocardiaceae</taxon>
        <taxon>Prescottella</taxon>
    </lineage>
</organism>
<evidence type="ECO:0000313" key="2">
    <source>
        <dbReference type="EMBL" id="EGD25533.1"/>
    </source>
</evidence>
<dbReference type="HOGENOM" id="CLU_2702382_0_0_11"/>
<keyword evidence="3" id="KW-1185">Reference proteome</keyword>
<dbReference type="Proteomes" id="UP000004245">
    <property type="component" value="Unassembled WGS sequence"/>
</dbReference>